<evidence type="ECO:0000313" key="2">
    <source>
        <dbReference type="Proteomes" id="UP000012062"/>
    </source>
</evidence>
<name>M5ETU6_9HYPH</name>
<comment type="caution">
    <text evidence="1">The sequence shown here is derived from an EMBL/GenBank/DDBJ whole genome shotgun (WGS) entry which is preliminary data.</text>
</comment>
<protein>
    <submittedName>
        <fullName evidence="1">Uncharacterized protein</fullName>
    </submittedName>
</protein>
<gene>
    <name evidence="1" type="ORF">MESS2_620011</name>
</gene>
<keyword evidence="2" id="KW-1185">Reference proteome</keyword>
<dbReference type="RefSeq" id="WP_008876547.1">
    <property type="nucleotide sequence ID" value="NZ_CAUM01000131.1"/>
</dbReference>
<dbReference type="Proteomes" id="UP000012062">
    <property type="component" value="Unassembled WGS sequence"/>
</dbReference>
<organism evidence="1 2">
    <name type="scientific">Mesorhizobium metallidurans STM 2683</name>
    <dbReference type="NCBI Taxonomy" id="1297569"/>
    <lineage>
        <taxon>Bacteria</taxon>
        <taxon>Pseudomonadati</taxon>
        <taxon>Pseudomonadota</taxon>
        <taxon>Alphaproteobacteria</taxon>
        <taxon>Hyphomicrobiales</taxon>
        <taxon>Phyllobacteriaceae</taxon>
        <taxon>Mesorhizobium</taxon>
    </lineage>
</organism>
<dbReference type="EMBL" id="CAUM01000131">
    <property type="protein sequence ID" value="CCV07667.1"/>
    <property type="molecule type" value="Genomic_DNA"/>
</dbReference>
<accession>M5ETU6</accession>
<evidence type="ECO:0000313" key="1">
    <source>
        <dbReference type="EMBL" id="CCV07667.1"/>
    </source>
</evidence>
<proteinExistence type="predicted"/>
<dbReference type="AlphaFoldDB" id="M5ETU6"/>
<reference evidence="1 2" key="1">
    <citation type="submission" date="2013-02" db="EMBL/GenBank/DDBJ databases">
        <authorList>
            <person name="Genoscope - CEA"/>
        </authorList>
    </citation>
    <scope>NUCLEOTIDE SEQUENCE [LARGE SCALE GENOMIC DNA]</scope>
    <source>
        <strain evidence="1 2">STM 2683</strain>
    </source>
</reference>
<sequence>MTQDEELDRNGIELCFCEIEGILDVLIYIRVEAEPVQHLALNDACVTLLHLGKERLKKAGAKLGRPRVAA</sequence>